<organism evidence="1 2">
    <name type="scientific">Microcella pacifica</name>
    <dbReference type="NCBI Taxonomy" id="2591847"/>
    <lineage>
        <taxon>Bacteria</taxon>
        <taxon>Bacillati</taxon>
        <taxon>Actinomycetota</taxon>
        <taxon>Actinomycetes</taxon>
        <taxon>Micrococcales</taxon>
        <taxon>Microbacteriaceae</taxon>
        <taxon>Microcella</taxon>
    </lineage>
</organism>
<dbReference type="Proteomes" id="UP000818266">
    <property type="component" value="Unassembled WGS sequence"/>
</dbReference>
<dbReference type="RefSeq" id="WP_152582523.1">
    <property type="nucleotide sequence ID" value="NZ_JAVJPO010000012.1"/>
</dbReference>
<sequence length="315" mass="34029">MNPAVVAALEQLIVARELRVETGSGSSLTRARRARRLIPLAHGLDLPAEIAAELTATELALTRALAVARYGRTRRPLARASAALVWGVPLLNSPPSAVEVLGWSAASTRAAGGLRYWGTAHPDAYVVEQDGVVLTSLARTLAEFAASHPFAAGVVAVDWALRVRGGGVRCSLDEIAEAADALGLRRGRARLERVLSFADGRSESPGESWSRVLIRQLGFADPELQVEVRGLRGELFRADFGWSGGRLLGEFDGREKYTSATMRGNRSASDRVVHEKRREDSVRATGRGVCRWDWSDLVHARRLAATLSAAGVPRR</sequence>
<comment type="caution">
    <text evidence="1">The sequence shown here is derived from an EMBL/GenBank/DDBJ whole genome shotgun (WGS) entry which is preliminary data.</text>
</comment>
<protein>
    <recommendedName>
        <fullName evidence="3">Transcriptional regulator, AbiEi antitoxin, Type IV TA system</fullName>
    </recommendedName>
</protein>
<dbReference type="OrthoDB" id="5517693at2"/>
<evidence type="ECO:0000313" key="1">
    <source>
        <dbReference type="EMBL" id="NHF63167.1"/>
    </source>
</evidence>
<keyword evidence="2" id="KW-1185">Reference proteome</keyword>
<proteinExistence type="predicted"/>
<evidence type="ECO:0008006" key="3">
    <source>
        <dbReference type="Google" id="ProtNLM"/>
    </source>
</evidence>
<accession>A0A9E5MF21</accession>
<gene>
    <name evidence="1" type="ORF">FK219_007925</name>
</gene>
<evidence type="ECO:0000313" key="2">
    <source>
        <dbReference type="Proteomes" id="UP000818266"/>
    </source>
</evidence>
<name>A0A9E5MF21_9MICO</name>
<dbReference type="AlphaFoldDB" id="A0A9E5MF21"/>
<dbReference type="EMBL" id="VIKT02000011">
    <property type="protein sequence ID" value="NHF63167.1"/>
    <property type="molecule type" value="Genomic_DNA"/>
</dbReference>
<reference evidence="1 2" key="1">
    <citation type="submission" date="2020-03" db="EMBL/GenBank/DDBJ databases">
        <title>Chryseoglobus sp. isolated from a deep-sea seamount.</title>
        <authorList>
            <person name="Zhang D.-C."/>
        </authorList>
    </citation>
    <scope>NUCLEOTIDE SEQUENCE [LARGE SCALE GENOMIC DNA]</scope>
    <source>
        <strain evidence="1 2">KN1116</strain>
    </source>
</reference>